<dbReference type="EMBL" id="HACG01037652">
    <property type="protein sequence ID" value="CEK84517.1"/>
    <property type="molecule type" value="Transcribed_RNA"/>
</dbReference>
<name>A0A0B7AV78_9EUPU</name>
<feature type="repeat" description="RCC1" evidence="1">
    <location>
        <begin position="14"/>
        <end position="67"/>
    </location>
</feature>
<dbReference type="AlphaFoldDB" id="A0A0B7AV78"/>
<dbReference type="InterPro" id="IPR000408">
    <property type="entry name" value="Reg_chr_condens"/>
</dbReference>
<sequence length="75" mass="8216">MCNRNTDSFLTADNDVFTWGKSSRGRLGRSIEFSHLPTLVALPKDEDQFSVVSLSSSHSSTVIATQPINRSSSPM</sequence>
<dbReference type="SUPFAM" id="SSF50985">
    <property type="entry name" value="RCC1/BLIP-II"/>
    <property type="match status" value="1"/>
</dbReference>
<evidence type="ECO:0000313" key="2">
    <source>
        <dbReference type="EMBL" id="CEK84517.1"/>
    </source>
</evidence>
<dbReference type="PROSITE" id="PS50012">
    <property type="entry name" value="RCC1_3"/>
    <property type="match status" value="1"/>
</dbReference>
<protein>
    <submittedName>
        <fullName evidence="2">Uncharacterized protein</fullName>
    </submittedName>
</protein>
<organism evidence="2">
    <name type="scientific">Arion vulgaris</name>
    <dbReference type="NCBI Taxonomy" id="1028688"/>
    <lineage>
        <taxon>Eukaryota</taxon>
        <taxon>Metazoa</taxon>
        <taxon>Spiralia</taxon>
        <taxon>Lophotrochozoa</taxon>
        <taxon>Mollusca</taxon>
        <taxon>Gastropoda</taxon>
        <taxon>Heterobranchia</taxon>
        <taxon>Euthyneura</taxon>
        <taxon>Panpulmonata</taxon>
        <taxon>Eupulmonata</taxon>
        <taxon>Stylommatophora</taxon>
        <taxon>Helicina</taxon>
        <taxon>Arionoidea</taxon>
        <taxon>Arionidae</taxon>
        <taxon>Arion</taxon>
    </lineage>
</organism>
<gene>
    <name evidence="2" type="primary">ORF143014</name>
</gene>
<evidence type="ECO:0000256" key="1">
    <source>
        <dbReference type="PROSITE-ProRule" id="PRU00235"/>
    </source>
</evidence>
<reference evidence="2" key="1">
    <citation type="submission" date="2014-12" db="EMBL/GenBank/DDBJ databases">
        <title>Insight into the proteome of Arion vulgaris.</title>
        <authorList>
            <person name="Aradska J."/>
            <person name="Bulat T."/>
            <person name="Smidak R."/>
            <person name="Sarate P."/>
            <person name="Gangsoo J."/>
            <person name="Sialana F."/>
            <person name="Bilban M."/>
            <person name="Lubec G."/>
        </authorList>
    </citation>
    <scope>NUCLEOTIDE SEQUENCE</scope>
    <source>
        <tissue evidence="2">Skin</tissue>
    </source>
</reference>
<dbReference type="Gene3D" id="2.130.10.30">
    <property type="entry name" value="Regulator of chromosome condensation 1/beta-lactamase-inhibitor protein II"/>
    <property type="match status" value="1"/>
</dbReference>
<accession>A0A0B7AV78</accession>
<dbReference type="Pfam" id="PF00415">
    <property type="entry name" value="RCC1"/>
    <property type="match status" value="1"/>
</dbReference>
<proteinExistence type="predicted"/>
<dbReference type="InterPro" id="IPR009091">
    <property type="entry name" value="RCC1/BLIP-II"/>
</dbReference>